<evidence type="ECO:0000256" key="4">
    <source>
        <dbReference type="ARBA" id="ARBA00010136"/>
    </source>
</evidence>
<evidence type="ECO:0000256" key="6">
    <source>
        <dbReference type="ARBA" id="ARBA00022622"/>
    </source>
</evidence>
<dbReference type="PRINTS" id="PR00756">
    <property type="entry name" value="ALADIPTASE"/>
</dbReference>
<dbReference type="InterPro" id="IPR034016">
    <property type="entry name" value="M1_APN-typ"/>
</dbReference>
<dbReference type="EC" id="3.4.11.-" evidence="22"/>
<feature type="domain" description="Peptidase M1 membrane alanine aminopeptidase" evidence="24">
    <location>
        <begin position="269"/>
        <end position="492"/>
    </location>
</feature>
<evidence type="ECO:0000256" key="15">
    <source>
        <dbReference type="ARBA" id="ARBA00023049"/>
    </source>
</evidence>
<keyword evidence="6" id="KW-0336">GPI-anchor</keyword>
<feature type="active site" description="Proton acceptor" evidence="19">
    <location>
        <position position="338"/>
    </location>
</feature>
<dbReference type="FunFam" id="2.60.40.1730:FF:000012">
    <property type="entry name" value="Aminopeptidase N"/>
    <property type="match status" value="1"/>
</dbReference>
<evidence type="ECO:0000256" key="21">
    <source>
        <dbReference type="PIRSR" id="PIRSR634016-4"/>
    </source>
</evidence>
<dbReference type="InterPro" id="IPR027268">
    <property type="entry name" value="Peptidase_M4/M1_CTD_sf"/>
</dbReference>
<evidence type="ECO:0000256" key="12">
    <source>
        <dbReference type="ARBA" id="ARBA00022833"/>
    </source>
</evidence>
<evidence type="ECO:0000256" key="14">
    <source>
        <dbReference type="ARBA" id="ARBA00022989"/>
    </source>
</evidence>
<evidence type="ECO:0000256" key="18">
    <source>
        <dbReference type="ARBA" id="ARBA00023180"/>
    </source>
</evidence>
<keyword evidence="15 22" id="KW-0482">Metalloprotease</keyword>
<gene>
    <name evidence="27" type="ORF">MNOR_LOCUS5001</name>
</gene>
<dbReference type="GO" id="GO:0042277">
    <property type="term" value="F:peptide binding"/>
    <property type="evidence" value="ECO:0007669"/>
    <property type="project" value="TreeGrafter"/>
</dbReference>
<dbReference type="Gene3D" id="2.60.40.1730">
    <property type="entry name" value="tricorn interacting facor f3 domain"/>
    <property type="match status" value="1"/>
</dbReference>
<dbReference type="Gene3D" id="1.10.390.10">
    <property type="entry name" value="Neutral Protease Domain 2"/>
    <property type="match status" value="1"/>
</dbReference>
<keyword evidence="17" id="KW-1015">Disulfide bond</keyword>
<reference evidence="27 28" key="1">
    <citation type="submission" date="2024-05" db="EMBL/GenBank/DDBJ databases">
        <authorList>
            <person name="Wallberg A."/>
        </authorList>
    </citation>
    <scope>NUCLEOTIDE SEQUENCE [LARGE SCALE GENOMIC DNA]</scope>
</reference>
<dbReference type="GO" id="GO:0005886">
    <property type="term" value="C:plasma membrane"/>
    <property type="evidence" value="ECO:0007669"/>
    <property type="project" value="UniProtKB-SubCell"/>
</dbReference>
<dbReference type="EMBL" id="CAXKWB010001877">
    <property type="protein sequence ID" value="CAL4065712.1"/>
    <property type="molecule type" value="Genomic_DNA"/>
</dbReference>
<feature type="chain" id="PRO_5043315319" description="Aminopeptidase" evidence="23">
    <location>
        <begin position="23"/>
        <end position="840"/>
    </location>
</feature>
<dbReference type="FunFam" id="2.60.40.1910:FF:000008">
    <property type="entry name" value="Aminopeptidase"/>
    <property type="match status" value="1"/>
</dbReference>
<evidence type="ECO:0000256" key="5">
    <source>
        <dbReference type="ARBA" id="ARBA00022475"/>
    </source>
</evidence>
<keyword evidence="9 20" id="KW-0479">Metal-binding</keyword>
<keyword evidence="12 20" id="KW-0862">Zinc</keyword>
<evidence type="ECO:0000256" key="2">
    <source>
        <dbReference type="ARBA" id="ARBA00004606"/>
    </source>
</evidence>
<dbReference type="SUPFAM" id="SSF63737">
    <property type="entry name" value="Leukotriene A4 hydrolase N-terminal domain"/>
    <property type="match status" value="1"/>
</dbReference>
<dbReference type="CDD" id="cd09601">
    <property type="entry name" value="M1_APN-Q_like"/>
    <property type="match status" value="1"/>
</dbReference>
<dbReference type="InterPro" id="IPR050344">
    <property type="entry name" value="Peptidase_M1_aminopeptidases"/>
</dbReference>
<dbReference type="GO" id="GO:0016285">
    <property type="term" value="F:alanyl aminopeptidase activity"/>
    <property type="evidence" value="ECO:0007669"/>
    <property type="project" value="UniProtKB-EC"/>
</dbReference>
<feature type="domain" description="ERAP1-like C-terminal" evidence="25">
    <location>
        <begin position="573"/>
        <end position="840"/>
    </location>
</feature>
<evidence type="ECO:0000256" key="22">
    <source>
        <dbReference type="RuleBase" id="RU364040"/>
    </source>
</evidence>
<dbReference type="GO" id="GO:0043171">
    <property type="term" value="P:peptide catabolic process"/>
    <property type="evidence" value="ECO:0007669"/>
    <property type="project" value="TreeGrafter"/>
</dbReference>
<feature type="site" description="Transition state stabilizer" evidence="21">
    <location>
        <position position="423"/>
    </location>
</feature>
<evidence type="ECO:0000313" key="27">
    <source>
        <dbReference type="EMBL" id="CAL4065712.1"/>
    </source>
</evidence>
<evidence type="ECO:0000256" key="9">
    <source>
        <dbReference type="ARBA" id="ARBA00022723"/>
    </source>
</evidence>
<keyword evidence="18" id="KW-0325">Glycoprotein</keyword>
<dbReference type="GO" id="GO:0008270">
    <property type="term" value="F:zinc ion binding"/>
    <property type="evidence" value="ECO:0007669"/>
    <property type="project" value="UniProtKB-UniRule"/>
</dbReference>
<dbReference type="FunFam" id="1.25.50.20:FF:000001">
    <property type="entry name" value="Aminopeptidase"/>
    <property type="match status" value="1"/>
</dbReference>
<dbReference type="InterPro" id="IPR042097">
    <property type="entry name" value="Aminopeptidase_N-like_N_sf"/>
</dbReference>
<keyword evidence="16" id="KW-0472">Membrane</keyword>
<keyword evidence="14" id="KW-1133">Transmembrane helix</keyword>
<evidence type="ECO:0000256" key="3">
    <source>
        <dbReference type="ARBA" id="ARBA00004609"/>
    </source>
</evidence>
<evidence type="ECO:0000259" key="24">
    <source>
        <dbReference type="Pfam" id="PF01433"/>
    </source>
</evidence>
<comment type="caution">
    <text evidence="27">The sequence shown here is derived from an EMBL/GenBank/DDBJ whole genome shotgun (WGS) entry which is preliminary data.</text>
</comment>
<evidence type="ECO:0000256" key="1">
    <source>
        <dbReference type="ARBA" id="ARBA00000098"/>
    </source>
</evidence>
<evidence type="ECO:0000256" key="20">
    <source>
        <dbReference type="PIRSR" id="PIRSR634016-3"/>
    </source>
</evidence>
<keyword evidence="11 22" id="KW-0378">Hydrolase</keyword>
<dbReference type="GO" id="GO:0005737">
    <property type="term" value="C:cytoplasm"/>
    <property type="evidence" value="ECO:0007669"/>
    <property type="project" value="TreeGrafter"/>
</dbReference>
<dbReference type="GO" id="GO:0070006">
    <property type="term" value="F:metalloaminopeptidase activity"/>
    <property type="evidence" value="ECO:0007669"/>
    <property type="project" value="TreeGrafter"/>
</dbReference>
<dbReference type="Proteomes" id="UP001497623">
    <property type="component" value="Unassembled WGS sequence"/>
</dbReference>
<dbReference type="GO" id="GO:0098552">
    <property type="term" value="C:side of membrane"/>
    <property type="evidence" value="ECO:0007669"/>
    <property type="project" value="UniProtKB-KW"/>
</dbReference>
<keyword evidence="6" id="KW-0449">Lipoprotein</keyword>
<dbReference type="InterPro" id="IPR014782">
    <property type="entry name" value="Peptidase_M1_dom"/>
</dbReference>
<dbReference type="InterPro" id="IPR001930">
    <property type="entry name" value="Peptidase_M1"/>
</dbReference>
<dbReference type="FunFam" id="1.10.390.10:FF:000016">
    <property type="entry name" value="Glutamyl aminopeptidase"/>
    <property type="match status" value="1"/>
</dbReference>
<protein>
    <recommendedName>
        <fullName evidence="22">Aminopeptidase</fullName>
        <ecNumber evidence="22">3.4.11.-</ecNumber>
    </recommendedName>
</protein>
<dbReference type="SUPFAM" id="SSF55486">
    <property type="entry name" value="Metalloproteases ('zincins'), catalytic domain"/>
    <property type="match status" value="1"/>
</dbReference>
<keyword evidence="22" id="KW-0031">Aminopeptidase</keyword>
<keyword evidence="8" id="KW-0812">Transmembrane</keyword>
<keyword evidence="13" id="KW-0735">Signal-anchor</keyword>
<evidence type="ECO:0000256" key="10">
    <source>
        <dbReference type="ARBA" id="ARBA00022729"/>
    </source>
</evidence>
<dbReference type="InterPro" id="IPR045357">
    <property type="entry name" value="Aminopeptidase_N-like_N"/>
</dbReference>
<evidence type="ECO:0000256" key="13">
    <source>
        <dbReference type="ARBA" id="ARBA00022968"/>
    </source>
</evidence>
<proteinExistence type="inferred from homology"/>
<feature type="domain" description="Aminopeptidase N-like N-terminal" evidence="26">
    <location>
        <begin position="41"/>
        <end position="230"/>
    </location>
</feature>
<comment type="cofactor">
    <cofactor evidence="20 22">
        <name>Zn(2+)</name>
        <dbReference type="ChEBI" id="CHEBI:29105"/>
    </cofactor>
    <text evidence="20 22">Binds 1 zinc ion per subunit.</text>
</comment>
<evidence type="ECO:0000256" key="7">
    <source>
        <dbReference type="ARBA" id="ARBA00022670"/>
    </source>
</evidence>
<dbReference type="Pfam" id="PF01433">
    <property type="entry name" value="Peptidase_M1"/>
    <property type="match status" value="1"/>
</dbReference>
<keyword evidence="28" id="KW-1185">Reference proteome</keyword>
<dbReference type="Pfam" id="PF17900">
    <property type="entry name" value="Peptidase_M1_N"/>
    <property type="match status" value="1"/>
</dbReference>
<evidence type="ECO:0000256" key="17">
    <source>
        <dbReference type="ARBA" id="ARBA00023157"/>
    </source>
</evidence>
<dbReference type="AlphaFoldDB" id="A0AAV2PUU6"/>
<feature type="binding site" evidence="20">
    <location>
        <position position="360"/>
    </location>
    <ligand>
        <name>Zn(2+)</name>
        <dbReference type="ChEBI" id="CHEBI:29105"/>
        <note>catalytic</note>
    </ligand>
</feature>
<keyword evidence="7 22" id="KW-0645">Protease</keyword>
<dbReference type="Pfam" id="PF11838">
    <property type="entry name" value="ERAP1_C"/>
    <property type="match status" value="1"/>
</dbReference>
<comment type="similarity">
    <text evidence="4 22">Belongs to the peptidase M1 family.</text>
</comment>
<evidence type="ECO:0000256" key="8">
    <source>
        <dbReference type="ARBA" id="ARBA00022692"/>
    </source>
</evidence>
<dbReference type="Gene3D" id="1.25.50.20">
    <property type="match status" value="1"/>
</dbReference>
<sequence length="840" mass="96970">MGTSRLILLLLLLFGFSITTSADALEQDNDINVRLPTALTPNHYKLKLQPFINGNFSVLGYVELEFEVREPTDSIMLHMLDTDIVNKTVKVFQKNNQRSQQILSQTYDGFRQFFIVKLKHRMVVGKMYIISMDFNTTLNKRRKGFYRSSYINENGVKRWVASTQFQSTDARRSFPCMDEPGLKATFDIYIARQKNMTALSNMPLAVSKPIDDSEWVWDHFEKSVPMSTYLVSYAVFDYKPITIPTADGRTKVKVWTRDAVGNKAIYGGELSYKCLKFFQSFFDVKYPLPKLDIIAPPEMSPNAMENWGLVTVRESGLLIDEASSANHYQWVSYLMAHELAHQWFGNAVTLKWWTDLWLNEGFATYMADYSLSKVSPELGTMEHFVVNRAQASMALDALSSSHPISVVVNNPVEINEIFDSISYNKGGSIIRMMKHFLTQETFREGLKNYFTEHMFKSAEQDDLWRHLDTAARKLTPHRLPDGHTVKEIMDTWTLQMGFPVLNVKRSYLPSHLYANISQQLFSFNKNSTRTSMKLWWIPITEIHKGQTFQYEPKLTWLGKQQGKMDNTPQDDRWLIINVLQTGYYRVNYDERNWELICLQLHENHKAIDVTNRAQIIDDALNLARADLLPYGSALKVTSYLKFEHHYVPWKAAVNGFTYVMDMLMHTPHYGPLKEYLLSVVQPVYEHLGLEDRSDDSLHTKELRGMIFKLACSLDHKGCVSAAKEMYAQWIADPEGYKVPSNLGQSVFCTVMGLSDRNGWEKAWQQYIITTDATQRKAMRHGFGCIKETWILQRYLSMAFDQKSGVKQQDASLIFGAVARSSVGEMVAWNYLRNNWDHIVE</sequence>
<comment type="catalytic activity">
    <reaction evidence="1">
        <text>Release of an N-terminal amino acid, Xaa-|-Yaa- from a peptide, amide or arylamide. Xaa is preferably Ala, but may be most amino acids including Pro (slow action). When a terminal hydrophobic residue is followed by a prolyl residue, the two may be released as an intact Xaa-Pro dipeptide.</text>
        <dbReference type="EC" id="3.4.11.2"/>
    </reaction>
</comment>
<evidence type="ECO:0000256" key="23">
    <source>
        <dbReference type="SAM" id="SignalP"/>
    </source>
</evidence>
<evidence type="ECO:0000256" key="11">
    <source>
        <dbReference type="ARBA" id="ARBA00022801"/>
    </source>
</evidence>
<dbReference type="InterPro" id="IPR024571">
    <property type="entry name" value="ERAP1-like_C_dom"/>
</dbReference>
<evidence type="ECO:0000256" key="19">
    <source>
        <dbReference type="PIRSR" id="PIRSR634016-1"/>
    </source>
</evidence>
<keyword evidence="10 23" id="KW-0732">Signal</keyword>
<dbReference type="PANTHER" id="PTHR11533:SF294">
    <property type="entry name" value="THYROTROPIN-RELEASING HORMONE-DEGRADING ECTOENZYME"/>
    <property type="match status" value="1"/>
</dbReference>
<feature type="binding site" evidence="20">
    <location>
        <position position="341"/>
    </location>
    <ligand>
        <name>Zn(2+)</name>
        <dbReference type="ChEBI" id="CHEBI:29105"/>
        <note>catalytic</note>
    </ligand>
</feature>
<keyword evidence="5" id="KW-1003">Cell membrane</keyword>
<dbReference type="PANTHER" id="PTHR11533">
    <property type="entry name" value="PROTEASE M1 ZINC METALLOPROTEASE"/>
    <property type="match status" value="1"/>
</dbReference>
<evidence type="ECO:0000313" key="28">
    <source>
        <dbReference type="Proteomes" id="UP001497623"/>
    </source>
</evidence>
<comment type="subcellular location">
    <subcellularLocation>
        <location evidence="3">Cell membrane</location>
        <topology evidence="3">Lipid-anchor</topology>
        <topology evidence="3">GPI-anchor</topology>
    </subcellularLocation>
    <subcellularLocation>
        <location evidence="2">Membrane</location>
        <topology evidence="2">Single-pass type II membrane protein</topology>
    </subcellularLocation>
</comment>
<evidence type="ECO:0000256" key="16">
    <source>
        <dbReference type="ARBA" id="ARBA00023136"/>
    </source>
</evidence>
<organism evidence="27 28">
    <name type="scientific">Meganyctiphanes norvegica</name>
    <name type="common">Northern krill</name>
    <name type="synonym">Thysanopoda norvegica</name>
    <dbReference type="NCBI Taxonomy" id="48144"/>
    <lineage>
        <taxon>Eukaryota</taxon>
        <taxon>Metazoa</taxon>
        <taxon>Ecdysozoa</taxon>
        <taxon>Arthropoda</taxon>
        <taxon>Crustacea</taxon>
        <taxon>Multicrustacea</taxon>
        <taxon>Malacostraca</taxon>
        <taxon>Eumalacostraca</taxon>
        <taxon>Eucarida</taxon>
        <taxon>Euphausiacea</taxon>
        <taxon>Euphausiidae</taxon>
        <taxon>Meganyctiphanes</taxon>
    </lineage>
</organism>
<name>A0AAV2PUU6_MEGNR</name>
<evidence type="ECO:0000259" key="26">
    <source>
        <dbReference type="Pfam" id="PF17900"/>
    </source>
</evidence>
<evidence type="ECO:0000259" key="25">
    <source>
        <dbReference type="Pfam" id="PF11838"/>
    </source>
</evidence>
<feature type="binding site" evidence="20">
    <location>
        <position position="337"/>
    </location>
    <ligand>
        <name>Zn(2+)</name>
        <dbReference type="ChEBI" id="CHEBI:29105"/>
        <note>catalytic</note>
    </ligand>
</feature>
<dbReference type="Gene3D" id="2.60.40.1910">
    <property type="match status" value="1"/>
</dbReference>
<accession>A0AAV2PUU6</accession>
<dbReference type="GO" id="GO:0006508">
    <property type="term" value="P:proteolysis"/>
    <property type="evidence" value="ECO:0007669"/>
    <property type="project" value="UniProtKB-KW"/>
</dbReference>
<dbReference type="GO" id="GO:0005615">
    <property type="term" value="C:extracellular space"/>
    <property type="evidence" value="ECO:0007669"/>
    <property type="project" value="TreeGrafter"/>
</dbReference>
<feature type="signal peptide" evidence="23">
    <location>
        <begin position="1"/>
        <end position="22"/>
    </location>
</feature>